<dbReference type="Pfam" id="PF00651">
    <property type="entry name" value="BTB"/>
    <property type="match status" value="1"/>
</dbReference>
<name>A0A1A5ZVU8_9TREE</name>
<evidence type="ECO:0000313" key="3">
    <source>
        <dbReference type="EMBL" id="WWC65221.1"/>
    </source>
</evidence>
<dbReference type="EMBL" id="CP144539">
    <property type="protein sequence ID" value="WWC65221.1"/>
    <property type="molecule type" value="Genomic_DNA"/>
</dbReference>
<dbReference type="PROSITE" id="PS50097">
    <property type="entry name" value="BTB"/>
    <property type="match status" value="1"/>
</dbReference>
<dbReference type="CDD" id="cd18186">
    <property type="entry name" value="BTB_POZ_ZBTB_KLHL-like"/>
    <property type="match status" value="1"/>
</dbReference>
<dbReference type="RefSeq" id="XP_018259771.1">
    <property type="nucleotide sequence ID" value="XM_018411103.1"/>
</dbReference>
<proteinExistence type="predicted"/>
<reference evidence="2" key="1">
    <citation type="submission" date="2013-07" db="EMBL/GenBank/DDBJ databases">
        <title>The Genome Sequence of Cryptococcus dejecticola CBS10117.</title>
        <authorList>
            <consortium name="The Broad Institute Genome Sequencing Platform"/>
            <person name="Cuomo C."/>
            <person name="Litvintseva A."/>
            <person name="Chen Y."/>
            <person name="Heitman J."/>
            <person name="Sun S."/>
            <person name="Springer D."/>
            <person name="Dromer F."/>
            <person name="Young S.K."/>
            <person name="Zeng Q."/>
            <person name="Gargeya S."/>
            <person name="Fitzgerald M."/>
            <person name="Abouelleil A."/>
            <person name="Alvarado L."/>
            <person name="Berlin A.M."/>
            <person name="Chapman S.B."/>
            <person name="Dewar J."/>
            <person name="Goldberg J."/>
            <person name="Griggs A."/>
            <person name="Gujja S."/>
            <person name="Hansen M."/>
            <person name="Howarth C."/>
            <person name="Imamovic A."/>
            <person name="Larimer J."/>
            <person name="McCowan C."/>
            <person name="Murphy C."/>
            <person name="Pearson M."/>
            <person name="Priest M."/>
            <person name="Roberts A."/>
            <person name="Saif S."/>
            <person name="Shea T."/>
            <person name="Sykes S."/>
            <person name="Wortman J."/>
            <person name="Nusbaum C."/>
            <person name="Birren B."/>
        </authorList>
    </citation>
    <scope>NUCLEOTIDE SEQUENCE [LARGE SCALE GENOMIC DNA]</scope>
    <source>
        <strain evidence="2">CBS 10117</strain>
    </source>
</reference>
<dbReference type="SUPFAM" id="SSF54695">
    <property type="entry name" value="POZ domain"/>
    <property type="match status" value="1"/>
</dbReference>
<protein>
    <recommendedName>
        <fullName evidence="1">BTB domain-containing protein</fullName>
    </recommendedName>
</protein>
<dbReference type="STRING" id="1296121.A0A1A5ZVU8"/>
<evidence type="ECO:0000313" key="4">
    <source>
        <dbReference type="Proteomes" id="UP000078595"/>
    </source>
</evidence>
<evidence type="ECO:0000259" key="1">
    <source>
        <dbReference type="PROSITE" id="PS50097"/>
    </source>
</evidence>
<dbReference type="OrthoDB" id="2564453at2759"/>
<dbReference type="Gene3D" id="3.30.710.10">
    <property type="entry name" value="Potassium Channel Kv1.1, Chain A"/>
    <property type="match status" value="1"/>
</dbReference>
<organism evidence="2">
    <name type="scientific">Kwoniella dejecticola CBS 10117</name>
    <dbReference type="NCBI Taxonomy" id="1296121"/>
    <lineage>
        <taxon>Eukaryota</taxon>
        <taxon>Fungi</taxon>
        <taxon>Dikarya</taxon>
        <taxon>Basidiomycota</taxon>
        <taxon>Agaricomycotina</taxon>
        <taxon>Tremellomycetes</taxon>
        <taxon>Tremellales</taxon>
        <taxon>Cryptococcaceae</taxon>
        <taxon>Kwoniella</taxon>
    </lineage>
</organism>
<evidence type="ECO:0000313" key="2">
    <source>
        <dbReference type="EMBL" id="OBR81929.1"/>
    </source>
</evidence>
<dbReference type="VEuPathDB" id="FungiDB:I303_07839"/>
<dbReference type="Proteomes" id="UP000078595">
    <property type="component" value="Chromosome 10"/>
</dbReference>
<sequence>MSSAKPLDSSRTYGNNPDLTLVCADEKSFQVHTYMLTAASSVFRDMISTCLATSTDQHVKLQLSDEHIEKSDVMRLFLDIIYGKSLRGPILREDFSDYDKLTQLILKYDAPYALQHMKTSLRLWFMQDSYRADDYFIFACTIDDIDLAKTVICSGPFQGFSTQLSAPNIRCISANKLLVSRHIMDLGSWEYSRFRRVPDDYKFAYFRAEREASQSENGTSVSDYRDMARRFASIMAEIRGGTFPPG</sequence>
<gene>
    <name evidence="2" type="ORF">I303_07839</name>
    <name evidence="3" type="ORF">I303_107835</name>
</gene>
<dbReference type="AlphaFoldDB" id="A0A1A5ZVU8"/>
<keyword evidence="4" id="KW-1185">Reference proteome</keyword>
<dbReference type="GeneID" id="28971538"/>
<dbReference type="InterPro" id="IPR000210">
    <property type="entry name" value="BTB/POZ_dom"/>
</dbReference>
<reference evidence="3" key="2">
    <citation type="submission" date="2013-07" db="EMBL/GenBank/DDBJ databases">
        <authorList>
            <consortium name="The Broad Institute Genome Sequencing Platform"/>
            <person name="Cuomo C."/>
            <person name="Litvintseva A."/>
            <person name="Chen Y."/>
            <person name="Heitman J."/>
            <person name="Sun S."/>
            <person name="Springer D."/>
            <person name="Dromer F."/>
            <person name="Young S.K."/>
            <person name="Zeng Q."/>
            <person name="Gargeya S."/>
            <person name="Fitzgerald M."/>
            <person name="Abouelleil A."/>
            <person name="Alvarado L."/>
            <person name="Berlin A.M."/>
            <person name="Chapman S.B."/>
            <person name="Dewar J."/>
            <person name="Goldberg J."/>
            <person name="Griggs A."/>
            <person name="Gujja S."/>
            <person name="Hansen M."/>
            <person name="Howarth C."/>
            <person name="Imamovic A."/>
            <person name="Larimer J."/>
            <person name="McCowan C."/>
            <person name="Murphy C."/>
            <person name="Pearson M."/>
            <person name="Priest M."/>
            <person name="Roberts A."/>
            <person name="Saif S."/>
            <person name="Shea T."/>
            <person name="Sykes S."/>
            <person name="Wortman J."/>
            <person name="Nusbaum C."/>
            <person name="Birren B."/>
        </authorList>
    </citation>
    <scope>NUCLEOTIDE SEQUENCE</scope>
    <source>
        <strain evidence="3">CBS 10117</strain>
    </source>
</reference>
<accession>A0A1A5ZVU8</accession>
<reference evidence="3" key="3">
    <citation type="submission" date="2024-02" db="EMBL/GenBank/DDBJ databases">
        <title>Comparative genomics of Cryptococcus and Kwoniella reveals pathogenesis evolution and contrasting modes of karyotype evolution via chromosome fusion or intercentromeric recombination.</title>
        <authorList>
            <person name="Coelho M.A."/>
            <person name="David-Palma M."/>
            <person name="Shea T."/>
            <person name="Bowers K."/>
            <person name="McGinley-Smith S."/>
            <person name="Mohammad A.W."/>
            <person name="Gnirke A."/>
            <person name="Yurkov A.M."/>
            <person name="Nowrousian M."/>
            <person name="Sun S."/>
            <person name="Cuomo C.A."/>
            <person name="Heitman J."/>
        </authorList>
    </citation>
    <scope>NUCLEOTIDE SEQUENCE</scope>
    <source>
        <strain evidence="3">CBS 10117</strain>
    </source>
</reference>
<dbReference type="EMBL" id="KI894036">
    <property type="protein sequence ID" value="OBR81929.1"/>
    <property type="molecule type" value="Genomic_DNA"/>
</dbReference>
<dbReference type="InterPro" id="IPR011333">
    <property type="entry name" value="SKP1/BTB/POZ_sf"/>
</dbReference>
<feature type="domain" description="BTB" evidence="1">
    <location>
        <begin position="17"/>
        <end position="90"/>
    </location>
</feature>
<dbReference type="KEGG" id="kdj:28971538"/>